<proteinExistence type="inferred from homology"/>
<dbReference type="PANTHER" id="PTHR33653:SF1">
    <property type="entry name" value="RIBONUCLEASE VAPC2"/>
    <property type="match status" value="1"/>
</dbReference>
<keyword evidence="6" id="KW-0460">Magnesium</keyword>
<evidence type="ECO:0000256" key="2">
    <source>
        <dbReference type="ARBA" id="ARBA00022649"/>
    </source>
</evidence>
<evidence type="ECO:0000313" key="9">
    <source>
        <dbReference type="EMBL" id="SHF37952.1"/>
    </source>
</evidence>
<comment type="similarity">
    <text evidence="7">Belongs to the PINc/VapC protein family.</text>
</comment>
<comment type="cofactor">
    <cofactor evidence="1">
        <name>Mg(2+)</name>
        <dbReference type="ChEBI" id="CHEBI:18420"/>
    </cofactor>
</comment>
<dbReference type="EMBL" id="FQUZ01000020">
    <property type="protein sequence ID" value="SHF37952.1"/>
    <property type="molecule type" value="Genomic_DNA"/>
</dbReference>
<dbReference type="InterPro" id="IPR050556">
    <property type="entry name" value="Type_II_TA_system_RNase"/>
</dbReference>
<dbReference type="GO" id="GO:0046872">
    <property type="term" value="F:metal ion binding"/>
    <property type="evidence" value="ECO:0007669"/>
    <property type="project" value="UniProtKB-KW"/>
</dbReference>
<dbReference type="GO" id="GO:0004518">
    <property type="term" value="F:nuclease activity"/>
    <property type="evidence" value="ECO:0007669"/>
    <property type="project" value="UniProtKB-KW"/>
</dbReference>
<evidence type="ECO:0000313" key="10">
    <source>
        <dbReference type="Proteomes" id="UP000184327"/>
    </source>
</evidence>
<keyword evidence="2" id="KW-1277">Toxin-antitoxin system</keyword>
<dbReference type="SUPFAM" id="SSF88723">
    <property type="entry name" value="PIN domain-like"/>
    <property type="match status" value="1"/>
</dbReference>
<dbReference type="Gene3D" id="3.40.50.1010">
    <property type="entry name" value="5'-nuclease"/>
    <property type="match status" value="1"/>
</dbReference>
<dbReference type="InterPro" id="IPR029060">
    <property type="entry name" value="PIN-like_dom_sf"/>
</dbReference>
<protein>
    <recommendedName>
        <fullName evidence="8">PIN domain-containing protein</fullName>
    </recommendedName>
</protein>
<keyword evidence="3" id="KW-0540">Nuclease</keyword>
<keyword evidence="4" id="KW-0479">Metal-binding</keyword>
<dbReference type="GO" id="GO:0016787">
    <property type="term" value="F:hydrolase activity"/>
    <property type="evidence" value="ECO:0007669"/>
    <property type="project" value="UniProtKB-KW"/>
</dbReference>
<dbReference type="STRING" id="1122156.SAMN02745117_01829"/>
<dbReference type="PANTHER" id="PTHR33653">
    <property type="entry name" value="RIBONUCLEASE VAPC2"/>
    <property type="match status" value="1"/>
</dbReference>
<sequence length="143" mass="15875">MTGMYLLDTNIVSELRRPRPHGGVVAWLESVDDAHLFLSAVTIGEIQAGIELTRQQDAAKATELESWLDMLATAYNVLPMDAVTFRRWARLMHRQSDTLYEDAMIAATAQVHGLIVATRNVADFQALGMEVLNPFAPDASHRP</sequence>
<name>A0A1M5B6Z0_9BURK</name>
<evidence type="ECO:0000256" key="3">
    <source>
        <dbReference type="ARBA" id="ARBA00022722"/>
    </source>
</evidence>
<dbReference type="Pfam" id="PF01850">
    <property type="entry name" value="PIN"/>
    <property type="match status" value="1"/>
</dbReference>
<evidence type="ECO:0000256" key="1">
    <source>
        <dbReference type="ARBA" id="ARBA00001946"/>
    </source>
</evidence>
<reference evidence="9 10" key="1">
    <citation type="submission" date="2016-11" db="EMBL/GenBank/DDBJ databases">
        <authorList>
            <person name="Jaros S."/>
            <person name="Januszkiewicz K."/>
            <person name="Wedrychowicz H."/>
        </authorList>
    </citation>
    <scope>NUCLEOTIDE SEQUENCE [LARGE SCALE GENOMIC DNA]</scope>
    <source>
        <strain evidence="9 10">DSM 16112</strain>
    </source>
</reference>
<dbReference type="CDD" id="cd18746">
    <property type="entry name" value="PIN_VapC4-5_FitB-like"/>
    <property type="match status" value="1"/>
</dbReference>
<dbReference type="InterPro" id="IPR002716">
    <property type="entry name" value="PIN_dom"/>
</dbReference>
<dbReference type="AlphaFoldDB" id="A0A1M5B6Z0"/>
<evidence type="ECO:0000256" key="4">
    <source>
        <dbReference type="ARBA" id="ARBA00022723"/>
    </source>
</evidence>
<dbReference type="Proteomes" id="UP000184327">
    <property type="component" value="Unassembled WGS sequence"/>
</dbReference>
<organism evidence="9 10">
    <name type="scientific">Lampropedia hyalina DSM 16112</name>
    <dbReference type="NCBI Taxonomy" id="1122156"/>
    <lineage>
        <taxon>Bacteria</taxon>
        <taxon>Pseudomonadati</taxon>
        <taxon>Pseudomonadota</taxon>
        <taxon>Betaproteobacteria</taxon>
        <taxon>Burkholderiales</taxon>
        <taxon>Comamonadaceae</taxon>
        <taxon>Lampropedia</taxon>
    </lineage>
</organism>
<evidence type="ECO:0000256" key="6">
    <source>
        <dbReference type="ARBA" id="ARBA00022842"/>
    </source>
</evidence>
<evidence type="ECO:0000256" key="5">
    <source>
        <dbReference type="ARBA" id="ARBA00022801"/>
    </source>
</evidence>
<gene>
    <name evidence="9" type="ORF">SAMN02745117_01829</name>
</gene>
<accession>A0A1M5B6Z0</accession>
<keyword evidence="5" id="KW-0378">Hydrolase</keyword>
<keyword evidence="10" id="KW-1185">Reference proteome</keyword>
<feature type="domain" description="PIN" evidence="8">
    <location>
        <begin position="5"/>
        <end position="120"/>
    </location>
</feature>
<evidence type="ECO:0000259" key="8">
    <source>
        <dbReference type="Pfam" id="PF01850"/>
    </source>
</evidence>
<evidence type="ECO:0000256" key="7">
    <source>
        <dbReference type="ARBA" id="ARBA00038093"/>
    </source>
</evidence>